<dbReference type="RefSeq" id="WP_073127760.1">
    <property type="nucleotide sequence ID" value="NZ_FOCM01000006.1"/>
</dbReference>
<evidence type="ECO:0000256" key="1">
    <source>
        <dbReference type="SAM" id="SignalP"/>
    </source>
</evidence>
<organism evidence="2 3">
    <name type="scientific">Palleronia pelagia</name>
    <dbReference type="NCBI Taxonomy" id="387096"/>
    <lineage>
        <taxon>Bacteria</taxon>
        <taxon>Pseudomonadati</taxon>
        <taxon>Pseudomonadota</taxon>
        <taxon>Alphaproteobacteria</taxon>
        <taxon>Rhodobacterales</taxon>
        <taxon>Roseobacteraceae</taxon>
        <taxon>Palleronia</taxon>
    </lineage>
</organism>
<dbReference type="EMBL" id="FOCM01000006">
    <property type="protein sequence ID" value="SEN74524.1"/>
    <property type="molecule type" value="Genomic_DNA"/>
</dbReference>
<dbReference type="AlphaFoldDB" id="A0A1H8J119"/>
<evidence type="ECO:0000313" key="2">
    <source>
        <dbReference type="EMBL" id="SEN74524.1"/>
    </source>
</evidence>
<keyword evidence="1" id="KW-0732">Signal</keyword>
<proteinExistence type="predicted"/>
<feature type="chain" id="PRO_5011485990" description="Lipoprotein" evidence="1">
    <location>
        <begin position="24"/>
        <end position="95"/>
    </location>
</feature>
<evidence type="ECO:0000313" key="3">
    <source>
        <dbReference type="Proteomes" id="UP000199372"/>
    </source>
</evidence>
<sequence length="95" mass="10361">MFRFARCAAISAIALVAAGAVEAACYVDYKARIAQPFQLHYGVIRLSDAECADPRAAVQARIGVDGWEVLAIMDQFDEAGAEARRNDAAGFYLRY</sequence>
<dbReference type="Proteomes" id="UP000199372">
    <property type="component" value="Unassembled WGS sequence"/>
</dbReference>
<feature type="signal peptide" evidence="1">
    <location>
        <begin position="1"/>
        <end position="23"/>
    </location>
</feature>
<accession>A0A1H8J119</accession>
<protein>
    <recommendedName>
        <fullName evidence="4">Lipoprotein</fullName>
    </recommendedName>
</protein>
<keyword evidence="3" id="KW-1185">Reference proteome</keyword>
<name>A0A1H8J119_9RHOB</name>
<gene>
    <name evidence="2" type="ORF">SAMN04488011_10626</name>
</gene>
<dbReference type="OrthoDB" id="7745874at2"/>
<reference evidence="3" key="1">
    <citation type="submission" date="2016-10" db="EMBL/GenBank/DDBJ databases">
        <authorList>
            <person name="Varghese N."/>
            <person name="Submissions S."/>
        </authorList>
    </citation>
    <scope>NUCLEOTIDE SEQUENCE [LARGE SCALE GENOMIC DNA]</scope>
    <source>
        <strain evidence="3">DSM 26893</strain>
    </source>
</reference>
<evidence type="ECO:0008006" key="4">
    <source>
        <dbReference type="Google" id="ProtNLM"/>
    </source>
</evidence>